<evidence type="ECO:0000313" key="1">
    <source>
        <dbReference type="EMBL" id="SUZ62296.1"/>
    </source>
</evidence>
<evidence type="ECO:0008006" key="2">
    <source>
        <dbReference type="Google" id="ProtNLM"/>
    </source>
</evidence>
<organism evidence="1">
    <name type="scientific">marine metagenome</name>
    <dbReference type="NCBI Taxonomy" id="408172"/>
    <lineage>
        <taxon>unclassified sequences</taxon>
        <taxon>metagenomes</taxon>
        <taxon>ecological metagenomes</taxon>
    </lineage>
</organism>
<name>A0A381P5U3_9ZZZZ</name>
<reference evidence="1" key="1">
    <citation type="submission" date="2018-05" db="EMBL/GenBank/DDBJ databases">
        <authorList>
            <person name="Lanie J.A."/>
            <person name="Ng W.-L."/>
            <person name="Kazmierczak K.M."/>
            <person name="Andrzejewski T.M."/>
            <person name="Davidsen T.M."/>
            <person name="Wayne K.J."/>
            <person name="Tettelin H."/>
            <person name="Glass J.I."/>
            <person name="Rusch D."/>
            <person name="Podicherti R."/>
            <person name="Tsui H.-C.T."/>
            <person name="Winkler M.E."/>
        </authorList>
    </citation>
    <scope>NUCLEOTIDE SEQUENCE</scope>
</reference>
<dbReference type="AlphaFoldDB" id="A0A381P5U3"/>
<sequence>MTVLRKIFSKLALVTLGVILGVGVLELGVRVFSPAPPLMYVPDETLGWVHPANSTFEYDGNSGRTVVAFNSKGLRSEEHVYEKMNDTYRILVLGDSYVEAADVSMEHTFASKLEAQLRKAGCRSELINSGVGGYGTDQELLFLRYEGWKYSPDLVLLMFTIDNDVHDNMVKNYCRQTEQGIICQAPDRIGNWRRGVVATKAFLQAHWHTYSFLQEKTARIRQVRLILQWLELSEFKDANEMQQQVPMPLSLFLRDAPTEVTRGWDLTKTIVREVHEEVTGRGIEFAVALIPSNLQLDQGTLRQAAQEFNIPFSTLDRTKPNDIMVEFGQNQGIFTADLLESFLTVQRNGQRVVDGHWNALGHQLVADQMFKLLGVALPRFRQCISDS</sequence>
<dbReference type="EMBL" id="UINC01000860">
    <property type="protein sequence ID" value="SUZ62296.1"/>
    <property type="molecule type" value="Genomic_DNA"/>
</dbReference>
<proteinExistence type="predicted"/>
<gene>
    <name evidence="1" type="ORF">METZ01_LOCUS15150</name>
</gene>
<accession>A0A381P5U3</accession>
<dbReference type="CDD" id="cd00229">
    <property type="entry name" value="SGNH_hydrolase"/>
    <property type="match status" value="1"/>
</dbReference>
<protein>
    <recommendedName>
        <fullName evidence="2">SGNH hydrolase-type esterase domain-containing protein</fullName>
    </recommendedName>
</protein>
<dbReference type="InterPro" id="IPR036514">
    <property type="entry name" value="SGNH_hydro_sf"/>
</dbReference>
<dbReference type="Gene3D" id="3.40.50.1110">
    <property type="entry name" value="SGNH hydrolase"/>
    <property type="match status" value="1"/>
</dbReference>
<dbReference type="SUPFAM" id="SSF52266">
    <property type="entry name" value="SGNH hydrolase"/>
    <property type="match status" value="1"/>
</dbReference>